<gene>
    <name evidence="1" type="ORF">AGLY_016710</name>
</gene>
<evidence type="ECO:0000313" key="2">
    <source>
        <dbReference type="Proteomes" id="UP000475862"/>
    </source>
</evidence>
<dbReference type="CDD" id="cd09276">
    <property type="entry name" value="Rnase_HI_RT_non_LTR"/>
    <property type="match status" value="1"/>
</dbReference>
<name>A0A6G0SX50_APHGL</name>
<dbReference type="AlphaFoldDB" id="A0A6G0SX50"/>
<dbReference type="Gene3D" id="3.30.420.10">
    <property type="entry name" value="Ribonuclease H-like superfamily/Ribonuclease H"/>
    <property type="match status" value="1"/>
</dbReference>
<proteinExistence type="predicted"/>
<dbReference type="InterPro" id="IPR012337">
    <property type="entry name" value="RNaseH-like_sf"/>
</dbReference>
<comment type="caution">
    <text evidence="1">The sequence shown here is derived from an EMBL/GenBank/DDBJ whole genome shotgun (WGS) entry which is preliminary data.</text>
</comment>
<dbReference type="OrthoDB" id="6615482at2759"/>
<organism evidence="1 2">
    <name type="scientific">Aphis glycines</name>
    <name type="common">Soybean aphid</name>
    <dbReference type="NCBI Taxonomy" id="307491"/>
    <lineage>
        <taxon>Eukaryota</taxon>
        <taxon>Metazoa</taxon>
        <taxon>Ecdysozoa</taxon>
        <taxon>Arthropoda</taxon>
        <taxon>Hexapoda</taxon>
        <taxon>Insecta</taxon>
        <taxon>Pterygota</taxon>
        <taxon>Neoptera</taxon>
        <taxon>Paraneoptera</taxon>
        <taxon>Hemiptera</taxon>
        <taxon>Sternorrhyncha</taxon>
        <taxon>Aphidomorpha</taxon>
        <taxon>Aphidoidea</taxon>
        <taxon>Aphididae</taxon>
        <taxon>Aphidini</taxon>
        <taxon>Aphis</taxon>
        <taxon>Aphis</taxon>
    </lineage>
</organism>
<evidence type="ECO:0000313" key="1">
    <source>
        <dbReference type="EMBL" id="KAE9522899.1"/>
    </source>
</evidence>
<protein>
    <submittedName>
        <fullName evidence="1">Uncharacterized protein</fullName>
    </submittedName>
</protein>
<sequence>MSIKLGNHIIKNDKYIKIFGITFDSKCSWTPQILQIKHACANRLNIFKIPSHTSWGAHSSVLIKIHKPLILSKLDYGSSLFSSAVLCYLKKLENLQISGVCLEINAFRSNLIDSISNIAGIASLSLKWLELQSYVAPPKFNLNYLTNALIYTAEIIATLKAIKYFTQSVDDKLCIILNGSLIAVTSLKNITNPTDIARNIHKFCHIARSAGKHISFMWIPGHCNITGNEKAEEVAKLSHISPKAITLPGFTYSDAKKCSNNIGQINQPNLMKLKNQYSHGLLLTVVPEDKK</sequence>
<reference evidence="1 2" key="1">
    <citation type="submission" date="2019-08" db="EMBL/GenBank/DDBJ databases">
        <title>The genome of the soybean aphid Biotype 1, its phylome, world population structure and adaptation to the North American continent.</title>
        <authorList>
            <person name="Giordano R."/>
            <person name="Donthu R.K."/>
            <person name="Hernandez A.G."/>
            <person name="Wright C.L."/>
            <person name="Zimin A.V."/>
        </authorList>
    </citation>
    <scope>NUCLEOTIDE SEQUENCE [LARGE SCALE GENOMIC DNA]</scope>
    <source>
        <tissue evidence="1">Whole aphids</tissue>
    </source>
</reference>
<dbReference type="Proteomes" id="UP000475862">
    <property type="component" value="Unassembled WGS sequence"/>
</dbReference>
<dbReference type="SUPFAM" id="SSF53098">
    <property type="entry name" value="Ribonuclease H-like"/>
    <property type="match status" value="1"/>
</dbReference>
<dbReference type="EMBL" id="VYZN01000511">
    <property type="protein sequence ID" value="KAE9522899.1"/>
    <property type="molecule type" value="Genomic_DNA"/>
</dbReference>
<dbReference type="GO" id="GO:0003676">
    <property type="term" value="F:nucleic acid binding"/>
    <property type="evidence" value="ECO:0007669"/>
    <property type="project" value="InterPro"/>
</dbReference>
<accession>A0A6G0SX50</accession>
<keyword evidence="2" id="KW-1185">Reference proteome</keyword>
<dbReference type="InterPro" id="IPR036397">
    <property type="entry name" value="RNaseH_sf"/>
</dbReference>